<dbReference type="AlphaFoldDB" id="A0A0N7KHT7"/>
<dbReference type="PaxDb" id="39947-A0A0N7KHT7"/>
<reference evidence="1 2" key="3">
    <citation type="journal article" date="2013" name="Rice">
        <title>Improvement of the Oryza sativa Nipponbare reference genome using next generation sequence and optical map data.</title>
        <authorList>
            <person name="Kawahara Y."/>
            <person name="de la Bastide M."/>
            <person name="Hamilton J.P."/>
            <person name="Kanamori H."/>
            <person name="McCombie W.R."/>
            <person name="Ouyang S."/>
            <person name="Schwartz D.C."/>
            <person name="Tanaka T."/>
            <person name="Wu J."/>
            <person name="Zhou S."/>
            <person name="Childs K.L."/>
            <person name="Davidson R.M."/>
            <person name="Lin H."/>
            <person name="Quesada-Ocampo L."/>
            <person name="Vaillancourt B."/>
            <person name="Sakai H."/>
            <person name="Lee S.S."/>
            <person name="Kim J."/>
            <person name="Numa H."/>
            <person name="Itoh T."/>
            <person name="Buell C.R."/>
            <person name="Matsumoto T."/>
        </authorList>
    </citation>
    <scope>NUCLEOTIDE SEQUENCE [LARGE SCALE GENOMIC DNA]</scope>
    <source>
        <strain evidence="2">cv. Nipponbare</strain>
    </source>
</reference>
<dbReference type="Proteomes" id="UP000059680">
    <property type="component" value="Chromosome 3"/>
</dbReference>
<evidence type="ECO:0000313" key="2">
    <source>
        <dbReference type="Proteomes" id="UP000059680"/>
    </source>
</evidence>
<name>A0A0N7KHT7_ORYSJ</name>
<accession>A0A0N7KHT7</accession>
<protein>
    <submittedName>
        <fullName evidence="1">Os03g0677475 protein</fullName>
    </submittedName>
</protein>
<gene>
    <name evidence="1" type="ordered locus">Os03g0677475</name>
    <name evidence="1" type="ORF">OSNPB_030677475</name>
</gene>
<reference evidence="1 2" key="2">
    <citation type="journal article" date="2013" name="Plant Cell Physiol.">
        <title>Rice Annotation Project Database (RAP-DB): an integrative and interactive database for rice genomics.</title>
        <authorList>
            <person name="Sakai H."/>
            <person name="Lee S.S."/>
            <person name="Tanaka T."/>
            <person name="Numa H."/>
            <person name="Kim J."/>
            <person name="Kawahara Y."/>
            <person name="Wakimoto H."/>
            <person name="Yang C.C."/>
            <person name="Iwamoto M."/>
            <person name="Abe T."/>
            <person name="Yamada Y."/>
            <person name="Muto A."/>
            <person name="Inokuchi H."/>
            <person name="Ikemura T."/>
            <person name="Matsumoto T."/>
            <person name="Sasaki T."/>
            <person name="Itoh T."/>
        </authorList>
    </citation>
    <scope>NUCLEOTIDE SEQUENCE [LARGE SCALE GENOMIC DNA]</scope>
    <source>
        <strain evidence="2">cv. Nipponbare</strain>
    </source>
</reference>
<dbReference type="EMBL" id="AP014959">
    <property type="protein sequence ID" value="BAS85729.1"/>
    <property type="molecule type" value="Genomic_DNA"/>
</dbReference>
<dbReference type="Gramene" id="Os03t0677475-00">
    <property type="protein sequence ID" value="Os03t0677475-00"/>
    <property type="gene ID" value="Os03g0677475"/>
</dbReference>
<dbReference type="InParanoid" id="A0A0N7KHT7"/>
<keyword evidence="2" id="KW-1185">Reference proteome</keyword>
<organism evidence="1 2">
    <name type="scientific">Oryza sativa subsp. japonica</name>
    <name type="common">Rice</name>
    <dbReference type="NCBI Taxonomy" id="39947"/>
    <lineage>
        <taxon>Eukaryota</taxon>
        <taxon>Viridiplantae</taxon>
        <taxon>Streptophyta</taxon>
        <taxon>Embryophyta</taxon>
        <taxon>Tracheophyta</taxon>
        <taxon>Spermatophyta</taxon>
        <taxon>Magnoliopsida</taxon>
        <taxon>Liliopsida</taxon>
        <taxon>Poales</taxon>
        <taxon>Poaceae</taxon>
        <taxon>BOP clade</taxon>
        <taxon>Oryzoideae</taxon>
        <taxon>Oryzeae</taxon>
        <taxon>Oryzinae</taxon>
        <taxon>Oryza</taxon>
        <taxon>Oryza sativa</taxon>
    </lineage>
</organism>
<reference evidence="2" key="1">
    <citation type="journal article" date="2005" name="Nature">
        <title>The map-based sequence of the rice genome.</title>
        <authorList>
            <consortium name="International rice genome sequencing project (IRGSP)"/>
            <person name="Matsumoto T."/>
            <person name="Wu J."/>
            <person name="Kanamori H."/>
            <person name="Katayose Y."/>
            <person name="Fujisawa M."/>
            <person name="Namiki N."/>
            <person name="Mizuno H."/>
            <person name="Yamamoto K."/>
            <person name="Antonio B.A."/>
            <person name="Baba T."/>
            <person name="Sakata K."/>
            <person name="Nagamura Y."/>
            <person name="Aoki H."/>
            <person name="Arikawa K."/>
            <person name="Arita K."/>
            <person name="Bito T."/>
            <person name="Chiden Y."/>
            <person name="Fujitsuka N."/>
            <person name="Fukunaka R."/>
            <person name="Hamada M."/>
            <person name="Harada C."/>
            <person name="Hayashi A."/>
            <person name="Hijishita S."/>
            <person name="Honda M."/>
            <person name="Hosokawa S."/>
            <person name="Ichikawa Y."/>
            <person name="Idonuma A."/>
            <person name="Iijima M."/>
            <person name="Ikeda M."/>
            <person name="Ikeno M."/>
            <person name="Ito K."/>
            <person name="Ito S."/>
            <person name="Ito T."/>
            <person name="Ito Y."/>
            <person name="Ito Y."/>
            <person name="Iwabuchi A."/>
            <person name="Kamiya K."/>
            <person name="Karasawa W."/>
            <person name="Kurita K."/>
            <person name="Katagiri S."/>
            <person name="Kikuta A."/>
            <person name="Kobayashi H."/>
            <person name="Kobayashi N."/>
            <person name="Machita K."/>
            <person name="Maehara T."/>
            <person name="Masukawa M."/>
            <person name="Mizubayashi T."/>
            <person name="Mukai Y."/>
            <person name="Nagasaki H."/>
            <person name="Nagata Y."/>
            <person name="Naito S."/>
            <person name="Nakashima M."/>
            <person name="Nakama Y."/>
            <person name="Nakamichi Y."/>
            <person name="Nakamura M."/>
            <person name="Meguro A."/>
            <person name="Negishi M."/>
            <person name="Ohta I."/>
            <person name="Ohta T."/>
            <person name="Okamoto M."/>
            <person name="Ono N."/>
            <person name="Saji S."/>
            <person name="Sakaguchi M."/>
            <person name="Sakai K."/>
            <person name="Shibata M."/>
            <person name="Shimokawa T."/>
            <person name="Song J."/>
            <person name="Takazaki Y."/>
            <person name="Terasawa K."/>
            <person name="Tsugane M."/>
            <person name="Tsuji K."/>
            <person name="Ueda S."/>
            <person name="Waki K."/>
            <person name="Yamagata H."/>
            <person name="Yamamoto M."/>
            <person name="Yamamoto S."/>
            <person name="Yamane H."/>
            <person name="Yoshiki S."/>
            <person name="Yoshihara R."/>
            <person name="Yukawa K."/>
            <person name="Zhong H."/>
            <person name="Yano M."/>
            <person name="Yuan Q."/>
            <person name="Ouyang S."/>
            <person name="Liu J."/>
            <person name="Jones K.M."/>
            <person name="Gansberger K."/>
            <person name="Moffat K."/>
            <person name="Hill J."/>
            <person name="Bera J."/>
            <person name="Fadrosh D."/>
            <person name="Jin S."/>
            <person name="Johri S."/>
            <person name="Kim M."/>
            <person name="Overton L."/>
            <person name="Reardon M."/>
            <person name="Tsitrin T."/>
            <person name="Vuong H."/>
            <person name="Weaver B."/>
            <person name="Ciecko A."/>
            <person name="Tallon L."/>
            <person name="Jackson J."/>
            <person name="Pai G."/>
            <person name="Aken S.V."/>
            <person name="Utterback T."/>
            <person name="Reidmuller S."/>
            <person name="Feldblyum T."/>
            <person name="Hsiao J."/>
            <person name="Zismann V."/>
            <person name="Iobst S."/>
            <person name="de Vazeille A.R."/>
            <person name="Buell C.R."/>
            <person name="Ying K."/>
            <person name="Li Y."/>
            <person name="Lu T."/>
            <person name="Huang Y."/>
            <person name="Zhao Q."/>
            <person name="Feng Q."/>
            <person name="Zhang L."/>
            <person name="Zhu J."/>
            <person name="Weng Q."/>
            <person name="Mu J."/>
            <person name="Lu Y."/>
            <person name="Fan D."/>
            <person name="Liu Y."/>
            <person name="Guan J."/>
            <person name="Zhang Y."/>
            <person name="Yu S."/>
            <person name="Liu X."/>
            <person name="Zhang Y."/>
            <person name="Hong G."/>
            <person name="Han B."/>
            <person name="Choisne N."/>
            <person name="Demange N."/>
            <person name="Orjeda G."/>
            <person name="Samain S."/>
            <person name="Cattolico L."/>
            <person name="Pelletier E."/>
            <person name="Couloux A."/>
            <person name="Segurens B."/>
            <person name="Wincker P."/>
            <person name="D'Hont A."/>
            <person name="Scarpelli C."/>
            <person name="Weissenbach J."/>
            <person name="Salanoubat M."/>
            <person name="Quetier F."/>
            <person name="Yu Y."/>
            <person name="Kim H.R."/>
            <person name="Rambo T."/>
            <person name="Currie J."/>
            <person name="Collura K."/>
            <person name="Luo M."/>
            <person name="Yang T."/>
            <person name="Ammiraju J.S.S."/>
            <person name="Engler F."/>
            <person name="Soderlund C."/>
            <person name="Wing R.A."/>
            <person name="Palmer L.E."/>
            <person name="de la Bastide M."/>
            <person name="Spiegel L."/>
            <person name="Nascimento L."/>
            <person name="Zutavern T."/>
            <person name="O'Shaughnessy A."/>
            <person name="Dike S."/>
            <person name="Dedhia N."/>
            <person name="Preston R."/>
            <person name="Balija V."/>
            <person name="McCombie W.R."/>
            <person name="Chow T."/>
            <person name="Chen H."/>
            <person name="Chung M."/>
            <person name="Chen C."/>
            <person name="Shaw J."/>
            <person name="Wu H."/>
            <person name="Hsiao K."/>
            <person name="Chao Y."/>
            <person name="Chu M."/>
            <person name="Cheng C."/>
            <person name="Hour A."/>
            <person name="Lee P."/>
            <person name="Lin S."/>
            <person name="Lin Y."/>
            <person name="Liou J."/>
            <person name="Liu S."/>
            <person name="Hsing Y."/>
            <person name="Raghuvanshi S."/>
            <person name="Mohanty A."/>
            <person name="Bharti A.K."/>
            <person name="Gaur A."/>
            <person name="Gupta V."/>
            <person name="Kumar D."/>
            <person name="Ravi V."/>
            <person name="Vij S."/>
            <person name="Kapur A."/>
            <person name="Khurana P."/>
            <person name="Khurana P."/>
            <person name="Khurana J.P."/>
            <person name="Tyagi A.K."/>
            <person name="Gaikwad K."/>
            <person name="Singh A."/>
            <person name="Dalal V."/>
            <person name="Srivastava S."/>
            <person name="Dixit A."/>
            <person name="Pal A.K."/>
            <person name="Ghazi I.A."/>
            <person name="Yadav M."/>
            <person name="Pandit A."/>
            <person name="Bhargava A."/>
            <person name="Sureshbabu K."/>
            <person name="Batra K."/>
            <person name="Sharma T.R."/>
            <person name="Mohapatra T."/>
            <person name="Singh N.K."/>
            <person name="Messing J."/>
            <person name="Nelson A.B."/>
            <person name="Fuks G."/>
            <person name="Kavchok S."/>
            <person name="Keizer G."/>
            <person name="Linton E."/>
            <person name="Llaca V."/>
            <person name="Song R."/>
            <person name="Tanyolac B."/>
            <person name="Young S."/>
            <person name="Ho-Il K."/>
            <person name="Hahn J.H."/>
            <person name="Sangsakoo G."/>
            <person name="Vanavichit A."/>
            <person name="de Mattos Luiz.A.T."/>
            <person name="Zimmer P.D."/>
            <person name="Malone G."/>
            <person name="Dellagostin O."/>
            <person name="de Oliveira A.C."/>
            <person name="Bevan M."/>
            <person name="Bancroft I."/>
            <person name="Minx P."/>
            <person name="Cordum H."/>
            <person name="Wilson R."/>
            <person name="Cheng Z."/>
            <person name="Jin W."/>
            <person name="Jiang J."/>
            <person name="Leong S.A."/>
            <person name="Iwama H."/>
            <person name="Gojobori T."/>
            <person name="Itoh T."/>
            <person name="Niimura Y."/>
            <person name="Fujii Y."/>
            <person name="Habara T."/>
            <person name="Sakai H."/>
            <person name="Sato Y."/>
            <person name="Wilson G."/>
            <person name="Kumar K."/>
            <person name="McCouch S."/>
            <person name="Juretic N."/>
            <person name="Hoen D."/>
            <person name="Wright S."/>
            <person name="Bruskiewich R."/>
            <person name="Bureau T."/>
            <person name="Miyao A."/>
            <person name="Hirochika H."/>
            <person name="Nishikawa T."/>
            <person name="Kadowaki K."/>
            <person name="Sugiura M."/>
            <person name="Burr B."/>
            <person name="Sasaki T."/>
        </authorList>
    </citation>
    <scope>NUCLEOTIDE SEQUENCE [LARGE SCALE GENOMIC DNA]</scope>
    <source>
        <strain evidence="2">cv. Nipponbare</strain>
    </source>
</reference>
<evidence type="ECO:0000313" key="1">
    <source>
        <dbReference type="EMBL" id="BAS85729.1"/>
    </source>
</evidence>
<proteinExistence type="predicted"/>
<sequence length="58" mass="6045">MVDADRQMAGLSLAELRRLSMHVMAGPLSMSASPHHGLHSFHALASIVLSHGCAPGAI</sequence>